<dbReference type="AlphaFoldDB" id="A0AAV0ARK5"/>
<dbReference type="EMBL" id="CALTRL010001251">
    <property type="protein sequence ID" value="CAH7671756.1"/>
    <property type="molecule type" value="Genomic_DNA"/>
</dbReference>
<accession>A0AAV0ARK5</accession>
<dbReference type="Gene3D" id="3.40.50.1910">
    <property type="match status" value="1"/>
</dbReference>
<comment type="caution">
    <text evidence="3">The sequence shown here is derived from an EMBL/GenBank/DDBJ whole genome shotgun (WGS) entry which is preliminary data.</text>
</comment>
<gene>
    <name evidence="3" type="ORF">PPACK8108_LOCUS6572</name>
    <name evidence="4" type="ORF">PPACK8108_LOCUS8884</name>
</gene>
<dbReference type="GO" id="GO:0016192">
    <property type="term" value="P:vesicle-mediated transport"/>
    <property type="evidence" value="ECO:0007669"/>
    <property type="project" value="InterPro"/>
</dbReference>
<evidence type="ECO:0000313" key="3">
    <source>
        <dbReference type="EMBL" id="CAH7671756.1"/>
    </source>
</evidence>
<dbReference type="InterPro" id="IPR027482">
    <property type="entry name" value="Sec1-like_dom2"/>
</dbReference>
<evidence type="ECO:0000313" key="5">
    <source>
        <dbReference type="Proteomes" id="UP001153365"/>
    </source>
</evidence>
<dbReference type="EMBL" id="CALTRL010001869">
    <property type="protein sequence ID" value="CAH7673987.1"/>
    <property type="molecule type" value="Genomic_DNA"/>
</dbReference>
<dbReference type="Gene3D" id="1.25.40.60">
    <property type="match status" value="1"/>
</dbReference>
<dbReference type="InterPro" id="IPR043154">
    <property type="entry name" value="Sec-1-like_dom1"/>
</dbReference>
<feature type="region of interest" description="Disordered" evidence="2">
    <location>
        <begin position="626"/>
        <end position="646"/>
    </location>
</feature>
<dbReference type="Pfam" id="PF00995">
    <property type="entry name" value="Sec1"/>
    <property type="match status" value="1"/>
</dbReference>
<dbReference type="InterPro" id="IPR043127">
    <property type="entry name" value="Sec-1-like_dom3a"/>
</dbReference>
<dbReference type="InterPro" id="IPR001619">
    <property type="entry name" value="Sec1-like"/>
</dbReference>
<name>A0AAV0ARK5_PHAPC</name>
<evidence type="ECO:0000256" key="2">
    <source>
        <dbReference type="SAM" id="MobiDB-lite"/>
    </source>
</evidence>
<dbReference type="Proteomes" id="UP001153365">
    <property type="component" value="Unassembled WGS sequence"/>
</dbReference>
<protein>
    <submittedName>
        <fullName evidence="3">Sec1-like protein</fullName>
    </submittedName>
</protein>
<dbReference type="PIRSF" id="PIRSF005715">
    <property type="entry name" value="VPS45_Sec1"/>
    <property type="match status" value="1"/>
</dbReference>
<feature type="compositionally biased region" description="Low complexity" evidence="2">
    <location>
        <begin position="632"/>
        <end position="646"/>
    </location>
</feature>
<dbReference type="InterPro" id="IPR036045">
    <property type="entry name" value="Sec1-like_sf"/>
</dbReference>
<organism evidence="3 5">
    <name type="scientific">Phakopsora pachyrhizi</name>
    <name type="common">Asian soybean rust disease fungus</name>
    <dbReference type="NCBI Taxonomy" id="170000"/>
    <lineage>
        <taxon>Eukaryota</taxon>
        <taxon>Fungi</taxon>
        <taxon>Dikarya</taxon>
        <taxon>Basidiomycota</taxon>
        <taxon>Pucciniomycotina</taxon>
        <taxon>Pucciniomycetes</taxon>
        <taxon>Pucciniales</taxon>
        <taxon>Phakopsoraceae</taxon>
        <taxon>Phakopsora</taxon>
    </lineage>
</organism>
<dbReference type="Gene3D" id="3.40.50.2060">
    <property type="match status" value="1"/>
</dbReference>
<evidence type="ECO:0000313" key="4">
    <source>
        <dbReference type="EMBL" id="CAH7673987.1"/>
    </source>
</evidence>
<evidence type="ECO:0000256" key="1">
    <source>
        <dbReference type="ARBA" id="ARBA00009884"/>
    </source>
</evidence>
<sequence>MDVLKAIQNYINKIISQTTGLKVLLLDQDTTPIISLAVTQSNLLENEIYLTDSISDSRRDQMPHLRCICFLRPTVESLKAMEDELRNPRYREYWLYFSNILKKSEIENLAEADEREIVKEVQEYFADYAPITSSHFSLNIQPFDQISQSSTVISLTALVSQSNSLKRSSQRSIPIFGDSSSTWNIANGALERHVQCLSALLLSLKKKPIIRYARASSMAKKLGSELLYQIQTENQLFDFRLTHPSPVLLILDRRHDPVTPLLTQWTYQAMVHEILGIDNGRVDLSSAPDIRPELEEIVLSTEQDPFFAKNLYANFGDLGASVKAYVSEYQTKTISSKLVAGKIDTVEDMKNFLEEYPEHRKLSGNVTKHVTLVGELSRLVEELKLLEVSELEQSLAANESHGSDLKNVRDMISSPLISSDAKIRLALLYSLRYQKFHSNCITSIVDLLQQNSISELDSKLVYVLLNFAGLEQRQDDLFANSNFFSRGKSALKGLKGVENVYTQHTPPLLETVEQLLKGRLKESSYPILQDPSGAQSSSLTPNQTGQVIRPVELIVFVIGGTTYEEARSISLLNERLLTGQGFTGPGPQPQIGSRVIIGGTCVHNSKTFIDWLRDLSQRYPEFTSPRGDLIRSTNTGPFNNTTNNTSTGFDLQIGNLTMKMGSNSNEVNGNNAGGNLGGISNGGGFEEIGDAAVDGVKNLIGIVKKGFGGAGL</sequence>
<dbReference type="Gene3D" id="3.90.830.10">
    <property type="entry name" value="Syntaxin Binding Protein 1, Chain A, domain 2"/>
    <property type="match status" value="1"/>
</dbReference>
<proteinExistence type="inferred from homology"/>
<reference evidence="3" key="1">
    <citation type="submission" date="2022-06" db="EMBL/GenBank/DDBJ databases">
        <authorList>
            <consortium name="SYNGENTA / RWTH Aachen University"/>
        </authorList>
    </citation>
    <scope>NUCLEOTIDE SEQUENCE</scope>
</reference>
<comment type="similarity">
    <text evidence="1">Belongs to the STXBP/unc-18/SEC1 family.</text>
</comment>
<dbReference type="PANTHER" id="PTHR11679">
    <property type="entry name" value="VESICLE PROTEIN SORTING-ASSOCIATED"/>
    <property type="match status" value="1"/>
</dbReference>
<dbReference type="SUPFAM" id="SSF56815">
    <property type="entry name" value="Sec1/munc18-like (SM) proteins"/>
    <property type="match status" value="1"/>
</dbReference>
<keyword evidence="5" id="KW-1185">Reference proteome</keyword>